<dbReference type="Proteomes" id="UP000070700">
    <property type="component" value="Unassembled WGS sequence"/>
</dbReference>
<accession>A0A132B2S3</accession>
<dbReference type="AlphaFoldDB" id="A0A132B2S3"/>
<sequence length="697" mass="77783">MEPVMDATCHLLQIHDRRCRHHTHTDVRLRPTTATERKVKSNLIECETADKMDFDLESFMSEVSQVLRHSSPRPTAGKRPSDDRSTTDDGESQDMDSSNESDENPIYSAAKRRRLDFTRRDSFQTDPSVSSDDDDDVASFQANDVSNDEMPSYFHPSLDMTTALVSAEPRLPPNLHSVGPEVPADGTIDAMLMYKERLDLVPNLYTYTVKSCLLPIRRVQTALVTLYFHHIHPMFPVVDEYHITELHRKYRGKEELMDPCDFTIYHAIMVAGFAHLSEAQARYWSQPAIDPVILTQISLILSLWSPGWIGPQNNSYWLDQAFKHASAGKLWEPQPSTRHCRRRLLWWCCLIRDRVLALGMRRPHRLHRAPLDDEVISQSDFGLEAKYPSYTDRKSKSVAVLAFIWFCKLSKIMEAIAVAQRRNKFSRDWDGESAAITAIELDEVNKLDVGLKCWLEEFEDAVAEATREDVDQIVWVPISTLRIMVHSLRAGLYQPYLHLPISHPSLSGPGIDPLQRMKDGARQVAMSVSDVMQNKKSDAIPTWLVAWVTLPVAVYHVNNRIRTNTPPDQILMPFLAQLVRRSSGAQMLLMTVRTATRDQIEKIARAEYDSEREGEAGARAGGVGVGVGGAGGGGGGGGGGGSGGGSGGGYKGFQFVHSRFSEVKVTRSTEARLLACVTRAVDEALEANGSLGVGEEG</sequence>
<dbReference type="KEGG" id="psco:LY89DRAFT_790625"/>
<feature type="region of interest" description="Disordered" evidence="1">
    <location>
        <begin position="65"/>
        <end position="139"/>
    </location>
</feature>
<keyword evidence="3" id="KW-1185">Reference proteome</keyword>
<dbReference type="InterPro" id="IPR052761">
    <property type="entry name" value="Fungal_Detox/Toxin_TFs"/>
</dbReference>
<dbReference type="OrthoDB" id="5041285at2759"/>
<reference evidence="2 3" key="1">
    <citation type="submission" date="2015-10" db="EMBL/GenBank/DDBJ databases">
        <title>Full genome of DAOMC 229536 Phialocephala scopiformis, a fungal endophyte of spruce producing the potent anti-insectan compound rugulosin.</title>
        <authorList>
            <consortium name="DOE Joint Genome Institute"/>
            <person name="Walker A.K."/>
            <person name="Frasz S.L."/>
            <person name="Seifert K.A."/>
            <person name="Miller J.D."/>
            <person name="Mondo S.J."/>
            <person name="Labutti K."/>
            <person name="Lipzen A."/>
            <person name="Dockter R."/>
            <person name="Kennedy M."/>
            <person name="Grigoriev I.V."/>
            <person name="Spatafora J.W."/>
        </authorList>
    </citation>
    <scope>NUCLEOTIDE SEQUENCE [LARGE SCALE GENOMIC DNA]</scope>
    <source>
        <strain evidence="2 3">CBS 120377</strain>
    </source>
</reference>
<dbReference type="RefSeq" id="XP_018060694.1">
    <property type="nucleotide sequence ID" value="XM_018223393.1"/>
</dbReference>
<evidence type="ECO:0000313" key="3">
    <source>
        <dbReference type="Proteomes" id="UP000070700"/>
    </source>
</evidence>
<dbReference type="InParanoid" id="A0A132B2S3"/>
<dbReference type="PANTHER" id="PTHR47425">
    <property type="entry name" value="FARB-RELATED"/>
    <property type="match status" value="1"/>
</dbReference>
<name>A0A132B2S3_MOLSC</name>
<proteinExistence type="predicted"/>
<dbReference type="GeneID" id="28833119"/>
<dbReference type="PANTHER" id="PTHR47425:SF2">
    <property type="entry name" value="FARB-RELATED"/>
    <property type="match status" value="1"/>
</dbReference>
<evidence type="ECO:0000256" key="1">
    <source>
        <dbReference type="SAM" id="MobiDB-lite"/>
    </source>
</evidence>
<organism evidence="2 3">
    <name type="scientific">Mollisia scopiformis</name>
    <name type="common">Conifer needle endophyte fungus</name>
    <name type="synonym">Phialocephala scopiformis</name>
    <dbReference type="NCBI Taxonomy" id="149040"/>
    <lineage>
        <taxon>Eukaryota</taxon>
        <taxon>Fungi</taxon>
        <taxon>Dikarya</taxon>
        <taxon>Ascomycota</taxon>
        <taxon>Pezizomycotina</taxon>
        <taxon>Leotiomycetes</taxon>
        <taxon>Helotiales</taxon>
        <taxon>Mollisiaceae</taxon>
        <taxon>Mollisia</taxon>
    </lineage>
</organism>
<protein>
    <recommendedName>
        <fullName evidence="4">Transcription factor domain-containing protein</fullName>
    </recommendedName>
</protein>
<feature type="compositionally biased region" description="Acidic residues" evidence="1">
    <location>
        <begin position="88"/>
        <end position="103"/>
    </location>
</feature>
<evidence type="ECO:0000313" key="2">
    <source>
        <dbReference type="EMBL" id="KUJ06339.1"/>
    </source>
</evidence>
<dbReference type="EMBL" id="KQ947448">
    <property type="protein sequence ID" value="KUJ06339.1"/>
    <property type="molecule type" value="Genomic_DNA"/>
</dbReference>
<gene>
    <name evidence="2" type="ORF">LY89DRAFT_790625</name>
</gene>
<dbReference type="CDD" id="cd12148">
    <property type="entry name" value="fungal_TF_MHR"/>
    <property type="match status" value="1"/>
</dbReference>
<evidence type="ECO:0008006" key="4">
    <source>
        <dbReference type="Google" id="ProtNLM"/>
    </source>
</evidence>